<accession>A0AA38HAP2</accession>
<name>A0AA38HAP2_9TREE</name>
<reference evidence="1" key="1">
    <citation type="journal article" date="2022" name="G3 (Bethesda)">
        <title>High quality genome of the basidiomycete yeast Dioszegia hungarica PDD-24b-2 isolated from cloud water.</title>
        <authorList>
            <person name="Jarrige D."/>
            <person name="Haridas S."/>
            <person name="Bleykasten-Grosshans C."/>
            <person name="Joly M."/>
            <person name="Nadalig T."/>
            <person name="Sancelme M."/>
            <person name="Vuilleumier S."/>
            <person name="Grigoriev I.V."/>
            <person name="Amato P."/>
            <person name="Bringel F."/>
        </authorList>
    </citation>
    <scope>NUCLEOTIDE SEQUENCE</scope>
    <source>
        <strain evidence="1">PDD-24b-2</strain>
    </source>
</reference>
<gene>
    <name evidence="1" type="ORF">MKK02DRAFT_42205</name>
</gene>
<dbReference type="Proteomes" id="UP001164286">
    <property type="component" value="Unassembled WGS sequence"/>
</dbReference>
<proteinExistence type="predicted"/>
<protein>
    <recommendedName>
        <fullName evidence="3">F-box domain-containing protein</fullName>
    </recommendedName>
</protein>
<organism evidence="1 2">
    <name type="scientific">Dioszegia hungarica</name>
    <dbReference type="NCBI Taxonomy" id="4972"/>
    <lineage>
        <taxon>Eukaryota</taxon>
        <taxon>Fungi</taxon>
        <taxon>Dikarya</taxon>
        <taxon>Basidiomycota</taxon>
        <taxon>Agaricomycotina</taxon>
        <taxon>Tremellomycetes</taxon>
        <taxon>Tremellales</taxon>
        <taxon>Bulleribasidiaceae</taxon>
        <taxon>Dioszegia</taxon>
    </lineage>
</organism>
<keyword evidence="2" id="KW-1185">Reference proteome</keyword>
<comment type="caution">
    <text evidence="1">The sequence shown here is derived from an EMBL/GenBank/DDBJ whole genome shotgun (WGS) entry which is preliminary data.</text>
</comment>
<sequence>MTDTIAAPTVPHLPSDILSSLCEVLLEIPSSASTLLKLARTSVDLRDAAIPRLYRRVTLTSDNLIPFLTTSPAGHVGCGLSTPSPWAYTTHLRIASLPDDLCGCHFPPALPSSSLLPNLRNITLDSGAVWQLIVYTHAHHTPHPLITFLRARATPTHLTIHYPNTERTAHSFGGGYCCCFAAVRAFQQNPLRAAAFDRSSTARLISAMAAGWALKCLTLEGATDDEIPRDVKAKRMEVGWAACQCADEKFHGEWCFNHVSPMKRVEQVRGLLKWGGEKEMQITVRGVENVGGGSEEEDVGRWIHQKLAEGTREDEACCGVDGHAGQGHDIAAL</sequence>
<dbReference type="RefSeq" id="XP_052947609.1">
    <property type="nucleotide sequence ID" value="XM_053091885.1"/>
</dbReference>
<evidence type="ECO:0000313" key="2">
    <source>
        <dbReference type="Proteomes" id="UP001164286"/>
    </source>
</evidence>
<dbReference type="GeneID" id="77731090"/>
<evidence type="ECO:0000313" key="1">
    <source>
        <dbReference type="EMBL" id="KAI9637832.1"/>
    </source>
</evidence>
<evidence type="ECO:0008006" key="3">
    <source>
        <dbReference type="Google" id="ProtNLM"/>
    </source>
</evidence>
<dbReference type="AlphaFoldDB" id="A0AA38HAP2"/>
<dbReference type="EMBL" id="JAKWFO010000003">
    <property type="protein sequence ID" value="KAI9637832.1"/>
    <property type="molecule type" value="Genomic_DNA"/>
</dbReference>